<evidence type="ECO:0000256" key="18">
    <source>
        <dbReference type="ARBA" id="ARBA00042783"/>
    </source>
</evidence>
<keyword evidence="7" id="KW-0158">Chromosome</keyword>
<dbReference type="InterPro" id="IPR023696">
    <property type="entry name" value="Ureohydrolase_dom_sf"/>
</dbReference>
<dbReference type="GO" id="GO:0046872">
    <property type="term" value="F:metal ion binding"/>
    <property type="evidence" value="ECO:0007669"/>
    <property type="project" value="UniProtKB-KW"/>
</dbReference>
<dbReference type="PRINTS" id="PR01270">
    <property type="entry name" value="HDASUPER"/>
</dbReference>
<dbReference type="GO" id="GO:0031507">
    <property type="term" value="P:heterochromatin formation"/>
    <property type="evidence" value="ECO:0007669"/>
    <property type="project" value="TreeGrafter"/>
</dbReference>
<gene>
    <name evidence="20" type="ORF">BDZ94DRAFT_1269075</name>
</gene>
<evidence type="ECO:0000256" key="10">
    <source>
        <dbReference type="ARBA" id="ARBA00022723"/>
    </source>
</evidence>
<keyword evidence="12" id="KW-0156">Chromatin regulator</keyword>
<accession>A0A9P5Y0S0</accession>
<keyword evidence="11" id="KW-0378">Hydrolase</keyword>
<evidence type="ECO:0000313" key="21">
    <source>
        <dbReference type="Proteomes" id="UP000807353"/>
    </source>
</evidence>
<evidence type="ECO:0000256" key="9">
    <source>
        <dbReference type="ARBA" id="ARBA00022491"/>
    </source>
</evidence>
<reference evidence="20" key="1">
    <citation type="submission" date="2020-11" db="EMBL/GenBank/DDBJ databases">
        <authorList>
            <consortium name="DOE Joint Genome Institute"/>
            <person name="Ahrendt S."/>
            <person name="Riley R."/>
            <person name="Andreopoulos W."/>
            <person name="Labutti K."/>
            <person name="Pangilinan J."/>
            <person name="Ruiz-Duenas F.J."/>
            <person name="Barrasa J.M."/>
            <person name="Sanchez-Garcia M."/>
            <person name="Camarero S."/>
            <person name="Miyauchi S."/>
            <person name="Serrano A."/>
            <person name="Linde D."/>
            <person name="Babiker R."/>
            <person name="Drula E."/>
            <person name="Ayuso-Fernandez I."/>
            <person name="Pacheco R."/>
            <person name="Padilla G."/>
            <person name="Ferreira P."/>
            <person name="Barriuso J."/>
            <person name="Kellner H."/>
            <person name="Castanera R."/>
            <person name="Alfaro M."/>
            <person name="Ramirez L."/>
            <person name="Pisabarro A.G."/>
            <person name="Kuo A."/>
            <person name="Tritt A."/>
            <person name="Lipzen A."/>
            <person name="He G."/>
            <person name="Yan M."/>
            <person name="Ng V."/>
            <person name="Cullen D."/>
            <person name="Martin F."/>
            <person name="Rosso M.-N."/>
            <person name="Henrissat B."/>
            <person name="Hibbett D."/>
            <person name="Martinez A.T."/>
            <person name="Grigoriev I.V."/>
        </authorList>
    </citation>
    <scope>NUCLEOTIDE SEQUENCE</scope>
    <source>
        <strain evidence="20">CBS 247.69</strain>
    </source>
</reference>
<comment type="similarity">
    <text evidence="5">Belongs to the histone deacetylase family. HD type 1 subfamily.</text>
</comment>
<dbReference type="Pfam" id="PF00850">
    <property type="entry name" value="Hist_deacetyl"/>
    <property type="match status" value="1"/>
</dbReference>
<evidence type="ECO:0000256" key="5">
    <source>
        <dbReference type="ARBA" id="ARBA00006457"/>
    </source>
</evidence>
<dbReference type="Proteomes" id="UP000807353">
    <property type="component" value="Unassembled WGS sequence"/>
</dbReference>
<dbReference type="InterPro" id="IPR000286">
    <property type="entry name" value="HDACs"/>
</dbReference>
<evidence type="ECO:0000256" key="2">
    <source>
        <dbReference type="ARBA" id="ARBA00004123"/>
    </source>
</evidence>
<evidence type="ECO:0000256" key="12">
    <source>
        <dbReference type="ARBA" id="ARBA00022853"/>
    </source>
</evidence>
<sequence>MDIPPTTSSGTKPIVAYIASQELAKVSSLLPSNKRRSMMVHSLVSSMGLMSTEFSSTKRIQIINPTRATYKELALYHDRDYLDFVLDPVNSSNLGGDGGFGLEDDCPPFPQLHDYVPLVAGATLTAANVLVKNISDVAISWDGGRHHAQKSHAAGFCYVADCILAIMALKRSPPILSSLGDITTVQRKPKIMYLDLDLHFSDAVSEAFSFQNQSGTPQILTMSIHHTAPGFFPISPFSQLPDISNTSFDPFTLALPLMQGASDGTFSRIWSIVENVKDAFEPDYIIIQCGVDSLAGDPCAIFNWSLHSLGWCINRVLNQWQGKKLLLGGGGYNSPNVARAWTYLTSIALNNPLNLEAEIPDHSGFPLYEPSFTLDVPAGNMQDQNTEAYLQSVESCFENIIELIKKRLNA</sequence>
<keyword evidence="13" id="KW-0805">Transcription regulation</keyword>
<dbReference type="OrthoDB" id="73273at2759"/>
<keyword evidence="14" id="KW-0804">Transcription</keyword>
<evidence type="ECO:0000256" key="1">
    <source>
        <dbReference type="ARBA" id="ARBA00001968"/>
    </source>
</evidence>
<dbReference type="GO" id="GO:0005737">
    <property type="term" value="C:cytoplasm"/>
    <property type="evidence" value="ECO:0007669"/>
    <property type="project" value="UniProtKB-SubCell"/>
</dbReference>
<keyword evidence="9" id="KW-0678">Repressor</keyword>
<dbReference type="PRINTS" id="PR01271">
    <property type="entry name" value="HISDACETLASE"/>
</dbReference>
<evidence type="ECO:0000256" key="7">
    <source>
        <dbReference type="ARBA" id="ARBA00022454"/>
    </source>
</evidence>
<evidence type="ECO:0000256" key="4">
    <source>
        <dbReference type="ARBA" id="ARBA00004496"/>
    </source>
</evidence>
<dbReference type="InterPro" id="IPR023801">
    <property type="entry name" value="His_deacetylse_dom"/>
</dbReference>
<dbReference type="EC" id="3.5.1.98" evidence="6"/>
<evidence type="ECO:0000256" key="17">
    <source>
        <dbReference type="ARBA" id="ARBA00041964"/>
    </source>
</evidence>
<dbReference type="InterPro" id="IPR037138">
    <property type="entry name" value="His_deacetylse_dom_sf"/>
</dbReference>
<dbReference type="Gene3D" id="3.40.800.20">
    <property type="entry name" value="Histone deacetylase domain"/>
    <property type="match status" value="1"/>
</dbReference>
<keyword evidence="15" id="KW-0539">Nucleus</keyword>
<evidence type="ECO:0000313" key="20">
    <source>
        <dbReference type="EMBL" id="KAF9459125.1"/>
    </source>
</evidence>
<evidence type="ECO:0000256" key="6">
    <source>
        <dbReference type="ARBA" id="ARBA00012111"/>
    </source>
</evidence>
<dbReference type="GO" id="GO:0005634">
    <property type="term" value="C:nucleus"/>
    <property type="evidence" value="ECO:0007669"/>
    <property type="project" value="UniProtKB-SubCell"/>
</dbReference>
<comment type="caution">
    <text evidence="20">The sequence shown here is derived from an EMBL/GenBank/DDBJ whole genome shotgun (WGS) entry which is preliminary data.</text>
</comment>
<evidence type="ECO:0000256" key="13">
    <source>
        <dbReference type="ARBA" id="ARBA00023015"/>
    </source>
</evidence>
<dbReference type="EMBL" id="MU150323">
    <property type="protein sequence ID" value="KAF9459125.1"/>
    <property type="molecule type" value="Genomic_DNA"/>
</dbReference>
<name>A0A9P5Y0S0_9AGAR</name>
<protein>
    <recommendedName>
        <fullName evidence="16">Histone deacetylase 8</fullName>
        <ecNumber evidence="6">3.5.1.98</ecNumber>
    </recommendedName>
    <alternativeName>
        <fullName evidence="17">Protein deacetylase HDAC8</fullName>
    </alternativeName>
    <alternativeName>
        <fullName evidence="18">Protein decrotonylase HDAC8</fullName>
    </alternativeName>
</protein>
<organism evidence="20 21">
    <name type="scientific">Collybia nuda</name>
    <dbReference type="NCBI Taxonomy" id="64659"/>
    <lineage>
        <taxon>Eukaryota</taxon>
        <taxon>Fungi</taxon>
        <taxon>Dikarya</taxon>
        <taxon>Basidiomycota</taxon>
        <taxon>Agaricomycotina</taxon>
        <taxon>Agaricomycetes</taxon>
        <taxon>Agaricomycetidae</taxon>
        <taxon>Agaricales</taxon>
        <taxon>Tricholomatineae</taxon>
        <taxon>Clitocybaceae</taxon>
        <taxon>Collybia</taxon>
    </lineage>
</organism>
<feature type="domain" description="Histone deacetylase" evidence="19">
    <location>
        <begin position="33"/>
        <end position="346"/>
    </location>
</feature>
<dbReference type="GO" id="GO:0141221">
    <property type="term" value="F:histone deacetylase activity, hydrolytic mechanism"/>
    <property type="evidence" value="ECO:0007669"/>
    <property type="project" value="UniProtKB-EC"/>
</dbReference>
<dbReference type="InterPro" id="IPR003084">
    <property type="entry name" value="HDAC_I/II"/>
</dbReference>
<evidence type="ECO:0000259" key="19">
    <source>
        <dbReference type="Pfam" id="PF00850"/>
    </source>
</evidence>
<dbReference type="PANTHER" id="PTHR10625">
    <property type="entry name" value="HISTONE DEACETYLASE HDAC1-RELATED"/>
    <property type="match status" value="1"/>
</dbReference>
<comment type="subcellular location">
    <subcellularLocation>
        <location evidence="3">Chromosome</location>
    </subcellularLocation>
    <subcellularLocation>
        <location evidence="4">Cytoplasm</location>
    </subcellularLocation>
    <subcellularLocation>
        <location evidence="2">Nucleus</location>
    </subcellularLocation>
</comment>
<keyword evidence="8" id="KW-0963">Cytoplasm</keyword>
<evidence type="ECO:0000256" key="16">
    <source>
        <dbReference type="ARBA" id="ARBA00040347"/>
    </source>
</evidence>
<evidence type="ECO:0000256" key="8">
    <source>
        <dbReference type="ARBA" id="ARBA00022490"/>
    </source>
</evidence>
<keyword evidence="21" id="KW-1185">Reference proteome</keyword>
<evidence type="ECO:0000256" key="14">
    <source>
        <dbReference type="ARBA" id="ARBA00023163"/>
    </source>
</evidence>
<dbReference type="GO" id="GO:0005694">
    <property type="term" value="C:chromosome"/>
    <property type="evidence" value="ECO:0007669"/>
    <property type="project" value="UniProtKB-SubCell"/>
</dbReference>
<evidence type="ECO:0000256" key="15">
    <source>
        <dbReference type="ARBA" id="ARBA00023242"/>
    </source>
</evidence>
<evidence type="ECO:0000256" key="3">
    <source>
        <dbReference type="ARBA" id="ARBA00004286"/>
    </source>
</evidence>
<dbReference type="AlphaFoldDB" id="A0A9P5Y0S0"/>
<keyword evidence="10" id="KW-0479">Metal-binding</keyword>
<evidence type="ECO:0000256" key="11">
    <source>
        <dbReference type="ARBA" id="ARBA00022801"/>
    </source>
</evidence>
<proteinExistence type="inferred from homology"/>
<comment type="cofactor">
    <cofactor evidence="1">
        <name>a divalent metal cation</name>
        <dbReference type="ChEBI" id="CHEBI:60240"/>
    </cofactor>
</comment>
<dbReference type="SUPFAM" id="SSF52768">
    <property type="entry name" value="Arginase/deacetylase"/>
    <property type="match status" value="1"/>
</dbReference>
<dbReference type="PANTHER" id="PTHR10625:SF14">
    <property type="entry name" value="HISTONE DEACETYLASE 8"/>
    <property type="match status" value="1"/>
</dbReference>